<feature type="non-terminal residue" evidence="1">
    <location>
        <position position="1"/>
    </location>
</feature>
<reference evidence="1" key="1">
    <citation type="journal article" date="2022" name="Int. J. Mol. Sci.">
        <title>Draft Genome of Tanacetum Coccineum: Genomic Comparison of Closely Related Tanacetum-Family Plants.</title>
        <authorList>
            <person name="Yamashiro T."/>
            <person name="Shiraishi A."/>
            <person name="Nakayama K."/>
            <person name="Satake H."/>
        </authorList>
    </citation>
    <scope>NUCLEOTIDE SEQUENCE</scope>
</reference>
<keyword evidence="2" id="KW-1185">Reference proteome</keyword>
<dbReference type="EMBL" id="BQNB010009208">
    <property type="protein sequence ID" value="GJS60237.1"/>
    <property type="molecule type" value="Genomic_DNA"/>
</dbReference>
<reference evidence="1" key="2">
    <citation type="submission" date="2022-01" db="EMBL/GenBank/DDBJ databases">
        <authorList>
            <person name="Yamashiro T."/>
            <person name="Shiraishi A."/>
            <person name="Satake H."/>
            <person name="Nakayama K."/>
        </authorList>
    </citation>
    <scope>NUCLEOTIDE SEQUENCE</scope>
</reference>
<comment type="caution">
    <text evidence="1">The sequence shown here is derived from an EMBL/GenBank/DDBJ whole genome shotgun (WGS) entry which is preliminary data.</text>
</comment>
<sequence>DLNSSRLRVLKCLLDDRNSRSDDRYAVSNGSGYAVLICWDDYVVLDRKLDTPYPIEVDTPYSTVDQDSRRQKLDVSLCGVYCDNHDLSRLDNQSIERDRLIGIGFVLDFVEFISFTFGDKEMISVIEVVLR</sequence>
<evidence type="ECO:0000313" key="1">
    <source>
        <dbReference type="EMBL" id="GJS60237.1"/>
    </source>
</evidence>
<gene>
    <name evidence="1" type="ORF">Tco_0655021</name>
</gene>
<accession>A0ABQ4X563</accession>
<organism evidence="1 2">
    <name type="scientific">Tanacetum coccineum</name>
    <dbReference type="NCBI Taxonomy" id="301880"/>
    <lineage>
        <taxon>Eukaryota</taxon>
        <taxon>Viridiplantae</taxon>
        <taxon>Streptophyta</taxon>
        <taxon>Embryophyta</taxon>
        <taxon>Tracheophyta</taxon>
        <taxon>Spermatophyta</taxon>
        <taxon>Magnoliopsida</taxon>
        <taxon>eudicotyledons</taxon>
        <taxon>Gunneridae</taxon>
        <taxon>Pentapetalae</taxon>
        <taxon>asterids</taxon>
        <taxon>campanulids</taxon>
        <taxon>Asterales</taxon>
        <taxon>Asteraceae</taxon>
        <taxon>Asteroideae</taxon>
        <taxon>Anthemideae</taxon>
        <taxon>Anthemidinae</taxon>
        <taxon>Tanacetum</taxon>
    </lineage>
</organism>
<name>A0ABQ4X563_9ASTR</name>
<dbReference type="Proteomes" id="UP001151760">
    <property type="component" value="Unassembled WGS sequence"/>
</dbReference>
<proteinExistence type="predicted"/>
<evidence type="ECO:0000313" key="2">
    <source>
        <dbReference type="Proteomes" id="UP001151760"/>
    </source>
</evidence>
<protein>
    <submittedName>
        <fullName evidence="1">Uncharacterized protein</fullName>
    </submittedName>
</protein>